<dbReference type="Gene3D" id="3.40.50.300">
    <property type="entry name" value="P-loop containing nucleotide triphosphate hydrolases"/>
    <property type="match status" value="1"/>
</dbReference>
<sequence length="162" mass="19651">MTVRDALKRYGPEWDNMLSFTLIRNPYARAVSLYSFYYYGNKHGILEHGISFLNFLNLTLKHQKKPYYDKPRFFQSQWEWIRDFDNEQGVICLAEFEKYFTSVYTLLQMIGLDPNGINIRPEKEVNPYKWEKFYEGTEGRMAKRLVREVWADDFHRLKCYNE</sequence>
<dbReference type="EMBL" id="LAZR01005023">
    <property type="protein sequence ID" value="KKN03534.1"/>
    <property type="molecule type" value="Genomic_DNA"/>
</dbReference>
<organism evidence="1">
    <name type="scientific">marine sediment metagenome</name>
    <dbReference type="NCBI Taxonomy" id="412755"/>
    <lineage>
        <taxon>unclassified sequences</taxon>
        <taxon>metagenomes</taxon>
        <taxon>ecological metagenomes</taxon>
    </lineage>
</organism>
<dbReference type="InterPro" id="IPR027417">
    <property type="entry name" value="P-loop_NTPase"/>
</dbReference>
<name>A0A0F9MCM1_9ZZZZ</name>
<accession>A0A0F9MCM1</accession>
<proteinExistence type="predicted"/>
<reference evidence="1" key="1">
    <citation type="journal article" date="2015" name="Nature">
        <title>Complex archaea that bridge the gap between prokaryotes and eukaryotes.</title>
        <authorList>
            <person name="Spang A."/>
            <person name="Saw J.H."/>
            <person name="Jorgensen S.L."/>
            <person name="Zaremba-Niedzwiedzka K."/>
            <person name="Martijn J."/>
            <person name="Lind A.E."/>
            <person name="van Eijk R."/>
            <person name="Schleper C."/>
            <person name="Guy L."/>
            <person name="Ettema T.J."/>
        </authorList>
    </citation>
    <scope>NUCLEOTIDE SEQUENCE</scope>
</reference>
<dbReference type="AlphaFoldDB" id="A0A0F9MCM1"/>
<comment type="caution">
    <text evidence="1">The sequence shown here is derived from an EMBL/GenBank/DDBJ whole genome shotgun (WGS) entry which is preliminary data.</text>
</comment>
<protein>
    <recommendedName>
        <fullName evidence="2">Sulfotransferase domain-containing protein</fullName>
    </recommendedName>
</protein>
<evidence type="ECO:0008006" key="2">
    <source>
        <dbReference type="Google" id="ProtNLM"/>
    </source>
</evidence>
<gene>
    <name evidence="1" type="ORF">LCGC14_1106750</name>
</gene>
<evidence type="ECO:0000313" key="1">
    <source>
        <dbReference type="EMBL" id="KKN03534.1"/>
    </source>
</evidence>